<organism evidence="1 2">
    <name type="scientific">Eretmocerus hayati</name>
    <dbReference type="NCBI Taxonomy" id="131215"/>
    <lineage>
        <taxon>Eukaryota</taxon>
        <taxon>Metazoa</taxon>
        <taxon>Ecdysozoa</taxon>
        <taxon>Arthropoda</taxon>
        <taxon>Hexapoda</taxon>
        <taxon>Insecta</taxon>
        <taxon>Pterygota</taxon>
        <taxon>Neoptera</taxon>
        <taxon>Endopterygota</taxon>
        <taxon>Hymenoptera</taxon>
        <taxon>Apocrita</taxon>
        <taxon>Proctotrupomorpha</taxon>
        <taxon>Chalcidoidea</taxon>
        <taxon>Aphelinidae</taxon>
        <taxon>Aphelininae</taxon>
        <taxon>Eretmocerus</taxon>
    </lineage>
</organism>
<name>A0ACC2PSU0_9HYME</name>
<comment type="caution">
    <text evidence="1">The sequence shown here is derived from an EMBL/GenBank/DDBJ whole genome shotgun (WGS) entry which is preliminary data.</text>
</comment>
<evidence type="ECO:0000313" key="2">
    <source>
        <dbReference type="Proteomes" id="UP001239111"/>
    </source>
</evidence>
<sequence length="703" mass="79383">MWLCMYIPPNLPTSSAPAEILKLGDLIIGKPKRKKEDLVKDPVCLHLKIVFKTYSLIIVSIIVYPIPPIPFQTRYHLETSEYRVIRSVSVGKIINQVMMSSSNESESTDVKPIAIVGSSFVWHINSGCFKGKKTGEYALSRTFTRCNRRWQLRLESQGTNLPPLLSLEIVSLPIRWSFRVYISYSTLRFKSDCTPYETEHDFLNNIAPGEKKKSCVLGPVQGEFDFIQCKFDLRYLLPENKRKKSSVSSSQLAAKRPRKDSSSSDSSSSSATSYNSFERRIKSATSRPTGRPSCKLVNRSLEKNSSDDSESTDNEEEESSPPVTSSDDCESDENSDLECDTSQSKLLKDSIKSDYTVRAQSPILSGSHLSISKLDASASVSSGVSSMKRKSLTKNSSSPKISRKVTSPPGAKPCIDIKMINEFAGKTSNMSYDEPNERSTKMAKLSVKTEKPRENNTKDNVLNSSSLSSRSALVKPELKTETKAHIKPKIKPPDTRLALDLEGLMNDEKFSDVVVRTQTFRKFYAHKAILSARSGEFFEMIQQNEKEGKREVVVLDIEDNVLEELLRFIYTGTVSNIDTNTLELFKASDRFKVQGLRDMCVRRLEHHLNIDNASNILIISNKNNYLTLKNQALEYINQNAANVINTKGFRKMIQSDPVLVSELYCMLVEGMLFYKKLISYRQLELLSFSSHINSHFFPCCHYM</sequence>
<gene>
    <name evidence="1" type="ORF">QAD02_022274</name>
</gene>
<evidence type="ECO:0000313" key="1">
    <source>
        <dbReference type="EMBL" id="KAJ8686480.1"/>
    </source>
</evidence>
<proteinExistence type="predicted"/>
<keyword evidence="2" id="KW-1185">Reference proteome</keyword>
<accession>A0ACC2PSU0</accession>
<reference evidence="1" key="1">
    <citation type="submission" date="2023-04" db="EMBL/GenBank/DDBJ databases">
        <title>A chromosome-level genome assembly of the parasitoid wasp Eretmocerus hayati.</title>
        <authorList>
            <person name="Zhong Y."/>
            <person name="Liu S."/>
            <person name="Liu Y."/>
        </authorList>
    </citation>
    <scope>NUCLEOTIDE SEQUENCE</scope>
    <source>
        <strain evidence="1">ZJU_SS_LIU_2023</strain>
    </source>
</reference>
<dbReference type="Proteomes" id="UP001239111">
    <property type="component" value="Chromosome 1"/>
</dbReference>
<dbReference type="EMBL" id="CM056741">
    <property type="protein sequence ID" value="KAJ8686480.1"/>
    <property type="molecule type" value="Genomic_DNA"/>
</dbReference>
<protein>
    <submittedName>
        <fullName evidence="1">Uncharacterized protein</fullName>
    </submittedName>
</protein>